<feature type="compositionally biased region" description="Basic residues" evidence="14">
    <location>
        <begin position="1525"/>
        <end position="1534"/>
    </location>
</feature>
<dbReference type="InterPro" id="IPR041813">
    <property type="entry name" value="A2M_TED"/>
</dbReference>
<dbReference type="Pfam" id="PF07678">
    <property type="entry name" value="TED_complement"/>
    <property type="match status" value="1"/>
</dbReference>
<keyword evidence="8" id="KW-1015">Disulfide bond</keyword>
<feature type="compositionally biased region" description="Basic and acidic residues" evidence="14">
    <location>
        <begin position="2319"/>
        <end position="2340"/>
    </location>
</feature>
<dbReference type="Pfam" id="PF16294">
    <property type="entry name" value="RSB_motif"/>
    <property type="match status" value="1"/>
</dbReference>
<dbReference type="InterPro" id="IPR002890">
    <property type="entry name" value="MG2"/>
</dbReference>
<dbReference type="GO" id="GO:0005615">
    <property type="term" value="C:extracellular space"/>
    <property type="evidence" value="ECO:0007669"/>
    <property type="project" value="InterPro"/>
</dbReference>
<proteinExistence type="inferred from homology"/>
<dbReference type="PANTHER" id="PTHR11412">
    <property type="entry name" value="MACROGLOBULIN / COMPLEMENT"/>
    <property type="match status" value="1"/>
</dbReference>
<dbReference type="InterPro" id="IPR014756">
    <property type="entry name" value="Ig_E-set"/>
</dbReference>
<evidence type="ECO:0000256" key="9">
    <source>
        <dbReference type="ARBA" id="ARBA00023180"/>
    </source>
</evidence>
<organism evidence="17 18">
    <name type="scientific">Odynerus spinipes</name>
    <dbReference type="NCBI Taxonomy" id="1348599"/>
    <lineage>
        <taxon>Eukaryota</taxon>
        <taxon>Metazoa</taxon>
        <taxon>Ecdysozoa</taxon>
        <taxon>Arthropoda</taxon>
        <taxon>Hexapoda</taxon>
        <taxon>Insecta</taxon>
        <taxon>Pterygota</taxon>
        <taxon>Neoptera</taxon>
        <taxon>Endopterygota</taxon>
        <taxon>Hymenoptera</taxon>
        <taxon>Apocrita</taxon>
        <taxon>Aculeata</taxon>
        <taxon>Vespoidea</taxon>
        <taxon>Vespidae</taxon>
        <taxon>Eumeninae</taxon>
        <taxon>Odynerus</taxon>
    </lineage>
</organism>
<keyword evidence="6" id="KW-0722">Serine protease inhibitor</keyword>
<dbReference type="InterPro" id="IPR000504">
    <property type="entry name" value="RRM_dom"/>
</dbReference>
<dbReference type="SMART" id="SM01419">
    <property type="entry name" value="Thiol-ester_cl"/>
    <property type="match status" value="1"/>
</dbReference>
<evidence type="ECO:0000256" key="2">
    <source>
        <dbReference type="ARBA" id="ARBA00022690"/>
    </source>
</evidence>
<evidence type="ECO:0000256" key="8">
    <source>
        <dbReference type="ARBA" id="ARBA00023157"/>
    </source>
</evidence>
<dbReference type="Pfam" id="PF17791">
    <property type="entry name" value="MG3"/>
    <property type="match status" value="1"/>
</dbReference>
<evidence type="ECO:0000313" key="18">
    <source>
        <dbReference type="Proteomes" id="UP001258017"/>
    </source>
</evidence>
<dbReference type="SMART" id="SM01359">
    <property type="entry name" value="A2M_N_2"/>
    <property type="match status" value="1"/>
</dbReference>
<dbReference type="SUPFAM" id="SSF81296">
    <property type="entry name" value="E set domains"/>
    <property type="match status" value="1"/>
</dbReference>
<dbReference type="SUPFAM" id="SSF48239">
    <property type="entry name" value="Terpenoid cyclases/Protein prenyltransferases"/>
    <property type="match status" value="1"/>
</dbReference>
<dbReference type="SMART" id="SM01360">
    <property type="entry name" value="A2M"/>
    <property type="match status" value="1"/>
</dbReference>
<dbReference type="PROSITE" id="PS50102">
    <property type="entry name" value="RRM"/>
    <property type="match status" value="1"/>
</dbReference>
<dbReference type="InterPro" id="IPR009048">
    <property type="entry name" value="A-macroglobulin_rcpt-bd"/>
</dbReference>
<dbReference type="Gene3D" id="2.60.120.1540">
    <property type="match status" value="1"/>
</dbReference>
<feature type="region of interest" description="Disordered" evidence="14">
    <location>
        <begin position="2188"/>
        <end position="2217"/>
    </location>
</feature>
<dbReference type="SUPFAM" id="SSF49410">
    <property type="entry name" value="Alpha-macroglobulin receptor domain"/>
    <property type="match status" value="1"/>
</dbReference>
<dbReference type="InterPro" id="IPR041555">
    <property type="entry name" value="MG3"/>
</dbReference>
<dbReference type="Gene3D" id="3.30.70.330">
    <property type="match status" value="1"/>
</dbReference>
<dbReference type="EMBL" id="JAIFRP010000031">
    <property type="protein sequence ID" value="KAK2582525.1"/>
    <property type="molecule type" value="Genomic_DNA"/>
</dbReference>
<comment type="similarity">
    <text evidence="1">Belongs to the protease inhibitor I39 (alpha-2-macroglobulin) family.</text>
</comment>
<evidence type="ECO:0000256" key="11">
    <source>
        <dbReference type="ARBA" id="ARBA00063781"/>
    </source>
</evidence>
<feature type="compositionally biased region" description="Polar residues" evidence="14">
    <location>
        <begin position="1666"/>
        <end position="1689"/>
    </location>
</feature>
<feature type="compositionally biased region" description="Polar residues" evidence="14">
    <location>
        <begin position="1550"/>
        <end position="1567"/>
    </location>
</feature>
<feature type="compositionally biased region" description="Polar residues" evidence="14">
    <location>
        <begin position="1995"/>
        <end position="2011"/>
    </location>
</feature>
<feature type="compositionally biased region" description="Basic and acidic residues" evidence="14">
    <location>
        <begin position="2188"/>
        <end position="2202"/>
    </location>
</feature>
<feature type="compositionally biased region" description="Basic and acidic residues" evidence="14">
    <location>
        <begin position="1903"/>
        <end position="1925"/>
    </location>
</feature>
<feature type="compositionally biased region" description="Basic and acidic residues" evidence="14">
    <location>
        <begin position="1568"/>
        <end position="1590"/>
    </location>
</feature>
<dbReference type="PROSITE" id="PS00477">
    <property type="entry name" value="ALPHA_2_MACROGLOBULIN"/>
    <property type="match status" value="1"/>
</dbReference>
<evidence type="ECO:0000256" key="1">
    <source>
        <dbReference type="ARBA" id="ARBA00010952"/>
    </source>
</evidence>
<evidence type="ECO:0000256" key="4">
    <source>
        <dbReference type="ARBA" id="ARBA00022859"/>
    </source>
</evidence>
<keyword evidence="4" id="KW-0391">Immunity</keyword>
<dbReference type="Pfam" id="PF00207">
    <property type="entry name" value="A2M"/>
    <property type="match status" value="1"/>
</dbReference>
<dbReference type="CDD" id="cd12432">
    <property type="entry name" value="RRM_ACINU"/>
    <property type="match status" value="1"/>
</dbReference>
<evidence type="ECO:0000313" key="17">
    <source>
        <dbReference type="EMBL" id="KAK2582525.1"/>
    </source>
</evidence>
<feature type="chain" id="PRO_5042064417" description="TEP1-F" evidence="15">
    <location>
        <begin position="21"/>
        <end position="2350"/>
    </location>
</feature>
<dbReference type="InterPro" id="IPR032552">
    <property type="entry name" value="RSB_motif"/>
</dbReference>
<comment type="function">
    <text evidence="10">Binds covalently through a thioester bond to the pathogen surface resulting in pathogen clearance.</text>
</comment>
<dbReference type="Gene3D" id="2.60.40.1930">
    <property type="match status" value="2"/>
</dbReference>
<feature type="compositionally biased region" description="Basic and acidic residues" evidence="14">
    <location>
        <begin position="1950"/>
        <end position="1961"/>
    </location>
</feature>
<feature type="region of interest" description="Disordered" evidence="14">
    <location>
        <begin position="2319"/>
        <end position="2350"/>
    </location>
</feature>
<feature type="compositionally biased region" description="Basic and acidic residues" evidence="14">
    <location>
        <begin position="1753"/>
        <end position="1794"/>
    </location>
</feature>
<feature type="compositionally biased region" description="Basic and acidic residues" evidence="14">
    <location>
        <begin position="2236"/>
        <end position="2254"/>
    </location>
</feature>
<dbReference type="Pfam" id="PF07677">
    <property type="entry name" value="A2M_recep"/>
    <property type="match status" value="1"/>
</dbReference>
<dbReference type="CDD" id="cd02897">
    <property type="entry name" value="A2M_2"/>
    <property type="match status" value="1"/>
</dbReference>
<feature type="compositionally biased region" description="Basic and acidic residues" evidence="14">
    <location>
        <begin position="1859"/>
        <end position="1890"/>
    </location>
</feature>
<evidence type="ECO:0000256" key="13">
    <source>
        <dbReference type="PROSITE-ProRule" id="PRU00176"/>
    </source>
</evidence>
<evidence type="ECO:0000256" key="15">
    <source>
        <dbReference type="SAM" id="SignalP"/>
    </source>
</evidence>
<feature type="compositionally biased region" description="Basic and acidic residues" evidence="14">
    <location>
        <begin position="2037"/>
        <end position="2052"/>
    </location>
</feature>
<feature type="region of interest" description="Disordered" evidence="14">
    <location>
        <begin position="2236"/>
        <end position="2288"/>
    </location>
</feature>
<feature type="compositionally biased region" description="Basic and acidic residues" evidence="14">
    <location>
        <begin position="1974"/>
        <end position="1986"/>
    </location>
</feature>
<dbReference type="InterPro" id="IPR019742">
    <property type="entry name" value="MacrogloblnA2_CS"/>
</dbReference>
<dbReference type="Gene3D" id="2.60.40.10">
    <property type="entry name" value="Immunoglobulins"/>
    <property type="match status" value="2"/>
</dbReference>
<dbReference type="Proteomes" id="UP001258017">
    <property type="component" value="Unassembled WGS sequence"/>
</dbReference>
<evidence type="ECO:0000259" key="16">
    <source>
        <dbReference type="PROSITE" id="PS50102"/>
    </source>
</evidence>
<dbReference type="PANTHER" id="PTHR11412:SF136">
    <property type="entry name" value="CD109 ANTIGEN"/>
    <property type="match status" value="1"/>
</dbReference>
<dbReference type="InterPro" id="IPR008930">
    <property type="entry name" value="Terpenoid_cyclase/PrenylTrfase"/>
</dbReference>
<feature type="compositionally biased region" description="Low complexity" evidence="14">
    <location>
        <begin position="1739"/>
        <end position="1750"/>
    </location>
</feature>
<keyword evidence="7" id="KW-0882">Thioester bond</keyword>
<dbReference type="InterPro" id="IPR001599">
    <property type="entry name" value="Macroglobln_a2"/>
</dbReference>
<evidence type="ECO:0000256" key="3">
    <source>
        <dbReference type="ARBA" id="ARBA00022729"/>
    </source>
</evidence>
<feature type="region of interest" description="Disordered" evidence="14">
    <location>
        <begin position="1500"/>
        <end position="2052"/>
    </location>
</feature>
<feature type="compositionally biased region" description="Polar residues" evidence="14">
    <location>
        <begin position="1627"/>
        <end position="1638"/>
    </location>
</feature>
<dbReference type="InterPro" id="IPR047565">
    <property type="entry name" value="Alpha-macroglob_thiol-ester_cl"/>
</dbReference>
<feature type="signal peptide" evidence="15">
    <location>
        <begin position="1"/>
        <end position="20"/>
    </location>
</feature>
<dbReference type="SUPFAM" id="SSF54928">
    <property type="entry name" value="RNA-binding domain, RBD"/>
    <property type="match status" value="1"/>
</dbReference>
<dbReference type="InterPro" id="IPR034257">
    <property type="entry name" value="Acinus_RRM"/>
</dbReference>
<evidence type="ECO:0000256" key="6">
    <source>
        <dbReference type="ARBA" id="ARBA00022900"/>
    </source>
</evidence>
<sequence length="2350" mass="265176">MDWLCVYTFLLVGIVTNAVAEPYYAVIAPKVVRPDSEYHVTVSTVGVSTPSNIYVELSANLDNGDRFNVSQIVTVEPYSTRIVRLKVGDTSPGHYKLFTRGLSGIQFSNSTDLQYVHKSYSVFIQTDRAIYKPGNKVLIRCLILDSRLRPSLTRQVDVYITDGGGNRIKQWNQQPITRGIVSAELELSKSPVLGTWKITVNVGDQTFEKEFEVAEYVLPKFEVIIDAPKHATFKESKITATVRAKYTYGKPVKGEATITAYPNIFSGVIQPIFQQPVRKVVPIDGKVTIDFDILSELRLTDENERPIRIEATVEEELTGRRQNVSMDMTLHKHKYTMELIKTSEYYKPGLKYTAFIKLTYHDGAPVQDTKNPVLIAYGFTYNQSAFTNITRFLDEHGMIQLDIYPPNLKNNVFVPLNIEAQYLNLYEWFSSANHAMSRSDEYIQAILKTENPMVNHEVEIEVNSTTPLKYLSYEVLGRGDILDAGSIYVQDKHTTTLKFLATYVMAPTAHIIVYYIRDDGEVIADALDVELEGVLQNFVDIKVAPEEVEPGKDVSLTITSKPNSYIGILGVDQRSLLLKSGNDISYKQVEQELRSYDSVEESPYSDIFRSFWRPGSGTADDVFKNTGAVIMTNGYLFEYYAPIYYRASVDSLDIHAPLLAESSREAVFSTTKVTVRKNFPETWLWQALDAGYIAGNPDNWEGRLEGSSHGASTLRPDLGPPVTLRLATRPPLAGPYAFSRIPTPVWNKPRVFLMHDILNTWLFTNFSSGFKGETEFRRTVPDSITSWVLTAFSVNDVYGLGLIKEPRKLKVFRPFFISMDLPYSVIRGEIVAIQIVVFNYMNKNVVADVLLENVGQFEFAEISNEVHDTPKLELYRKKKLEIKANSGASVSFMIIPKELGYITIKATAQSILAGDSVEHKLLVKAEGETQYVNKAVFLDLRSTRSVQTNVTIEMPKNIVPDSEHIVISAVGDILGPSIPNLANLIKMPFGCGEQNMLNFVPNIVILNYLKNTNQLKQAIQAKALKYLEIGYQQELTYKHKDGSFSAFGMSDANGSTWLTAFVAKSFKQAMEYITIDSVVIDDALQWLSNNQAENGSFPEVGRVSHKDMQGGAAKGLALTAFTLLAFLENPDAIEKYRNNINRGVDYIVRNMEGLDDPYALSICTYVLNLAKHPYETNAFSALQSKALTEDDLKWWSKPIAKDDKNPWHSLPQSVDVEMTSYALLTYLQQNLVADAIPIMKWLVKQRNSEGGFASTQDTVIGIYALAKLGEKLMVKENSISMTFTYEGGQNQMSINPRNTMILQKQILPKKIRSVNVTATGNGFAVVQVSYQYNLNVTGAWPLFTLDPQVDRNSNANHLQLSICSGFVPTKEANESNMAVMEISLPSGFTVDRDSLPSLEVSQNVKRVETKNGDTMVVLYFDKMVVHEYCPTVSAYRVHKVADQKPVPVSIYDYYDSSRRARVFYEPRVATLCDICEDEELKLLEETLDFGRSVIHGQDTFLSMRRKSERNKAKATPEKKVEKPTRKSTRRRGKRSPSTSPEQDNVEAATVSATCTKETEKSQVQTRLQNKELEQVSDSHEEKVSSTEGEIKVQSPEDEEDNNGDSVWKVARADASPGEIQKLKLCRQRNTSEASSDASLSRKKSNKWQESGEGVAEEVDSADEQLVSCTRMSSGNEQPYDPSSSYPGQDSNEEVSDSKEILPETTSANLSDDKPNIDQQGDSNEASCSNQNLHSEPSKPSSTTAPASNSNGDHMTEERAPDISKENQPEETITEKPTEVFEKETSVENVCKEASTDDDEEEDKRKTRKSDSSSESNDEKRTKIDCSSNRTASRAGRRKHRNKYRDSSNSETPDSEDEQPVERKIEESFTHKEKSNAIDICKEKERSRSPEPRSNPLLNNISTDVEHSENAKPKTENENEKQDHVPSTDVQTTTQKPAKVNLKRSFSSRMLTDKNDTKKDDTDPNANGESNNQSKENHNNEENEFKSVPRKRRWGTTLSTDSAPSFSISTDSLKALVPGAKPLSINEVRLSKDDDDERDQKDSDKWLGDDINDQKSKDVLAQKNGAAKKGDGKVDNHIVAARRKISIVKEPPHVKSPSPPATKPTNILLIKNLVRPFTLNQIKELLSRTGTIVENGFWMDRIKSKCFVEYANEDQAFETRQALHGISWPVSNPKRLHVEYATKDDMEMARELSKDQPVTRKTEPLLTTDSWQQDWGREERTNSAKVVVVREWDLGKEDGQQHVKEKERDKKEQDKKRRQRSRSPALEAHLPAPARKFKKKEDDPPPAKLLDDLFRKTKATPCIYWLPLTNEQIVVKEEMRRQHMAEHARRLEEMRRAERSRDSRRRRSPRK</sequence>
<dbReference type="InterPro" id="IPR011625">
    <property type="entry name" value="A2M_N_BRD"/>
</dbReference>
<dbReference type="GO" id="GO:0003723">
    <property type="term" value="F:RNA binding"/>
    <property type="evidence" value="ECO:0007669"/>
    <property type="project" value="UniProtKB-UniRule"/>
</dbReference>
<evidence type="ECO:0000256" key="5">
    <source>
        <dbReference type="ARBA" id="ARBA00022884"/>
    </source>
</evidence>
<dbReference type="GO" id="GO:0004867">
    <property type="term" value="F:serine-type endopeptidase inhibitor activity"/>
    <property type="evidence" value="ECO:0007669"/>
    <property type="project" value="UniProtKB-KW"/>
</dbReference>
<comment type="caution">
    <text evidence="17">The sequence shown here is derived from an EMBL/GenBank/DDBJ whole genome shotgun (WGS) entry which is preliminary data.</text>
</comment>
<dbReference type="Pfam" id="PF01835">
    <property type="entry name" value="MG2"/>
    <property type="match status" value="1"/>
</dbReference>
<protein>
    <recommendedName>
        <fullName evidence="12">TEP1-F</fullName>
    </recommendedName>
</protein>
<keyword evidence="2" id="KW-0646">Protease inhibitor</keyword>
<dbReference type="InterPro" id="IPR011626">
    <property type="entry name" value="Alpha-macroglobulin_TED"/>
</dbReference>
<keyword evidence="9" id="KW-0325">Glycoprotein</keyword>
<dbReference type="InterPro" id="IPR035979">
    <property type="entry name" value="RBD_domain_sf"/>
</dbReference>
<evidence type="ECO:0000256" key="12">
    <source>
        <dbReference type="ARBA" id="ARBA00078071"/>
    </source>
</evidence>
<dbReference type="GO" id="GO:0002376">
    <property type="term" value="P:immune system process"/>
    <property type="evidence" value="ECO:0007669"/>
    <property type="project" value="UniProtKB-KW"/>
</dbReference>
<feature type="compositionally biased region" description="Basic and acidic residues" evidence="14">
    <location>
        <begin position="2278"/>
        <end position="2288"/>
    </location>
</feature>
<evidence type="ECO:0000256" key="14">
    <source>
        <dbReference type="SAM" id="MobiDB-lite"/>
    </source>
</evidence>
<keyword evidence="5 13" id="KW-0694">RNA-binding</keyword>
<comment type="subunit">
    <text evidence="11">Heterodimer of a TEP1-N chain and an TEP1-C chain non-covalently linked. Forms a complex composed of TEP1-N and TEP1-C heterodimer, LRIM1 and APL1C; the interaction stabilizes TEP1-N and TEP1-C heterodimer, prevents its binding to tissues while circulating in the hemolymph and protects the thioester bond from hydrolysis. Mature TEP1 and to a lesser extent full-length TEP1 interact with SPCLIP1; the interaction is induced by microbial infection.</text>
</comment>
<dbReference type="Pfam" id="PF07703">
    <property type="entry name" value="A2M_BRD"/>
    <property type="match status" value="1"/>
</dbReference>
<dbReference type="Gene3D" id="2.60.40.690">
    <property type="entry name" value="Alpha-macroglobulin, receptor-binding domain"/>
    <property type="match status" value="1"/>
</dbReference>
<dbReference type="Gene3D" id="1.50.10.20">
    <property type="match status" value="1"/>
</dbReference>
<reference evidence="17" key="2">
    <citation type="journal article" date="2023" name="Commun. Biol.">
        <title>Intrasexual cuticular hydrocarbon dimorphism in a wasp sheds light on hydrocarbon biosynthesis genes in Hymenoptera.</title>
        <authorList>
            <person name="Moris V.C."/>
            <person name="Podsiadlowski L."/>
            <person name="Martin S."/>
            <person name="Oeyen J.P."/>
            <person name="Donath A."/>
            <person name="Petersen M."/>
            <person name="Wilbrandt J."/>
            <person name="Misof B."/>
            <person name="Liedtke D."/>
            <person name="Thamm M."/>
            <person name="Scheiner R."/>
            <person name="Schmitt T."/>
            <person name="Niehuis O."/>
        </authorList>
    </citation>
    <scope>NUCLEOTIDE SEQUENCE</scope>
    <source>
        <strain evidence="17">GBR_01_08_01A</strain>
    </source>
</reference>
<reference evidence="17" key="1">
    <citation type="submission" date="2021-08" db="EMBL/GenBank/DDBJ databases">
        <authorList>
            <person name="Misof B."/>
            <person name="Oliver O."/>
            <person name="Podsiadlowski L."/>
            <person name="Donath A."/>
            <person name="Peters R."/>
            <person name="Mayer C."/>
            <person name="Rust J."/>
            <person name="Gunkel S."/>
            <person name="Lesny P."/>
            <person name="Martin S."/>
            <person name="Oeyen J.P."/>
            <person name="Petersen M."/>
            <person name="Panagiotis P."/>
            <person name="Wilbrandt J."/>
            <person name="Tanja T."/>
        </authorList>
    </citation>
    <scope>NUCLEOTIDE SEQUENCE</scope>
    <source>
        <strain evidence="17">GBR_01_08_01A</strain>
        <tissue evidence="17">Thorax + abdomen</tissue>
    </source>
</reference>
<evidence type="ECO:0000256" key="10">
    <source>
        <dbReference type="ARBA" id="ARBA00057615"/>
    </source>
</evidence>
<keyword evidence="3 15" id="KW-0732">Signal</keyword>
<evidence type="ECO:0000256" key="7">
    <source>
        <dbReference type="ARBA" id="ARBA00022966"/>
    </source>
</evidence>
<gene>
    <name evidence="17" type="ORF">KPH14_004819</name>
</gene>
<accession>A0AAD9RMK8</accession>
<feature type="compositionally biased region" description="Polar residues" evidence="14">
    <location>
        <begin position="1716"/>
        <end position="1738"/>
    </location>
</feature>
<name>A0AAD9RMK8_9HYME</name>
<feature type="compositionally biased region" description="Basic and acidic residues" evidence="14">
    <location>
        <begin position="1509"/>
        <end position="1524"/>
    </location>
</feature>
<dbReference type="Gene3D" id="2.20.130.20">
    <property type="match status" value="2"/>
</dbReference>
<dbReference type="FunFam" id="1.50.10.20:FF:000001">
    <property type="entry name" value="CD109 isoform 1"/>
    <property type="match status" value="1"/>
</dbReference>
<dbReference type="InterPro" id="IPR012677">
    <property type="entry name" value="Nucleotide-bd_a/b_plait_sf"/>
</dbReference>
<feature type="compositionally biased region" description="Basic and acidic residues" evidence="14">
    <location>
        <begin position="1802"/>
        <end position="1823"/>
    </location>
</feature>
<dbReference type="InterPro" id="IPR013783">
    <property type="entry name" value="Ig-like_fold"/>
</dbReference>
<keyword evidence="18" id="KW-1185">Reference proteome</keyword>
<feature type="domain" description="RRM" evidence="16">
    <location>
        <begin position="2105"/>
        <end position="2182"/>
    </location>
</feature>
<dbReference type="SMART" id="SM01361">
    <property type="entry name" value="A2M_recep"/>
    <property type="match status" value="1"/>
</dbReference>
<dbReference type="InterPro" id="IPR036595">
    <property type="entry name" value="A-macroglobulin_rcpt-bd_sf"/>
</dbReference>
<feature type="compositionally biased region" description="Basic residues" evidence="14">
    <location>
        <begin position="2341"/>
        <end position="2350"/>
    </location>
</feature>
<dbReference type="InterPro" id="IPR050473">
    <property type="entry name" value="A2M/Complement_sys"/>
</dbReference>
<dbReference type="Gene3D" id="2.60.40.1940">
    <property type="match status" value="1"/>
</dbReference>
<dbReference type="FunFam" id="2.60.40.1930:FF:000001">
    <property type="entry name" value="CD109 isoform 3"/>
    <property type="match status" value="1"/>
</dbReference>
<dbReference type="Gene3D" id="2.60.40.2950">
    <property type="match status" value="1"/>
</dbReference>